<sequence>GDWSSVFIDESFTADAGGSQ</sequence>
<dbReference type="Proteomes" id="UP000839639">
    <property type="component" value="Unassembled WGS sequence"/>
</dbReference>
<name>A0A5W2M1B0_SALET</name>
<comment type="caution">
    <text evidence="1">The sequence shown here is derived from an EMBL/GenBank/DDBJ whole genome shotgun (WGS) entry which is preliminary data.</text>
</comment>
<gene>
    <name evidence="1" type="ORF">DPK62_26710</name>
</gene>
<feature type="non-terminal residue" evidence="1">
    <location>
        <position position="1"/>
    </location>
</feature>
<reference evidence="1" key="1">
    <citation type="submission" date="2018-06" db="EMBL/GenBank/DDBJ databases">
        <authorList>
            <person name="Ashton P.M."/>
            <person name="Dallman T."/>
            <person name="Nair S."/>
            <person name="De Pinna E."/>
            <person name="Peters T."/>
            <person name="Grant K."/>
        </authorList>
    </citation>
    <scope>NUCLEOTIDE SEQUENCE [LARGE SCALE GENOMIC DNA]</scope>
    <source>
        <strain evidence="1">149361</strain>
    </source>
</reference>
<dbReference type="AlphaFoldDB" id="A0A5W2M1B0"/>
<accession>A0A5W2M1B0</accession>
<protein>
    <submittedName>
        <fullName evidence="1">Phage tail protein</fullName>
    </submittedName>
</protein>
<dbReference type="EMBL" id="AAHIJD010000157">
    <property type="protein sequence ID" value="EBW4472076.1"/>
    <property type="molecule type" value="Genomic_DNA"/>
</dbReference>
<evidence type="ECO:0000313" key="1">
    <source>
        <dbReference type="EMBL" id="EBW4472076.1"/>
    </source>
</evidence>
<proteinExistence type="predicted"/>
<organism evidence="1">
    <name type="scientific">Salmonella enterica subsp. enterica serovar Lattenkamp</name>
    <dbReference type="NCBI Taxonomy" id="2564671"/>
    <lineage>
        <taxon>Bacteria</taxon>
        <taxon>Pseudomonadati</taxon>
        <taxon>Pseudomonadota</taxon>
        <taxon>Gammaproteobacteria</taxon>
        <taxon>Enterobacterales</taxon>
        <taxon>Enterobacteriaceae</taxon>
        <taxon>Salmonella</taxon>
    </lineage>
</organism>